<evidence type="ECO:0000313" key="20">
    <source>
        <dbReference type="EMBL" id="ACV28946.1"/>
    </source>
</evidence>
<dbReference type="PRINTS" id="PR00077">
    <property type="entry name" value="GPDHDRGNASE"/>
</dbReference>
<sequence length="327" mass="36207">MEISIIGSGSWATAIANLLSDNYDILMYARDNNVVNAINTRHINSKYFPEKILNENVRATSDIKNTLENKYIINAIPTQSIRNVYENLGPFFDESKVIINLSKGLELKTHFRISEILEDVLGDINYAIVSGPSHAEEVIKEMPTTLVCASNDINLAKDIQDIFNRDYFRVYTSTDVIGVEIGGSIKNILAFGIGMADGLSYGDNSKAALITRGIHEMERFATSFGASEKTINGLAGIGDLIVTATSNLSRNNRAGRLIGEGYSIEESIAKVNMVVEGIPTTRAVYELSKEKNIEMPITYEIYKVLFEGKSAHQSVKDLMGRDLKNEY</sequence>
<dbReference type="Proteomes" id="UP000002294">
    <property type="component" value="Chromosome"/>
</dbReference>
<dbReference type="GO" id="GO:0046167">
    <property type="term" value="P:glycerol-3-phosphate biosynthetic process"/>
    <property type="evidence" value="ECO:0007669"/>
    <property type="project" value="UniProtKB-UniRule"/>
</dbReference>
<feature type="binding site" evidence="13">
    <location>
        <position position="250"/>
    </location>
    <ligand>
        <name>NADPH</name>
        <dbReference type="ChEBI" id="CHEBI:57783"/>
    </ligand>
</feature>
<dbReference type="OrthoDB" id="9812273at2"/>
<evidence type="ECO:0000256" key="10">
    <source>
        <dbReference type="ARBA" id="ARBA00066687"/>
    </source>
</evidence>
<evidence type="ECO:0000259" key="19">
    <source>
        <dbReference type="Pfam" id="PF07479"/>
    </source>
</evidence>
<accession>C7RHI5</accession>
<feature type="binding site" evidence="13">
    <location>
        <position position="133"/>
    </location>
    <ligand>
        <name>sn-glycerol 3-phosphate</name>
        <dbReference type="ChEBI" id="CHEBI:57597"/>
    </ligand>
</feature>
<dbReference type="InterPro" id="IPR006168">
    <property type="entry name" value="G3P_DH_NAD-dep"/>
</dbReference>
<feature type="binding site" evidence="13">
    <location>
        <position position="30"/>
    </location>
    <ligand>
        <name>NADPH</name>
        <dbReference type="ChEBI" id="CHEBI:57783"/>
    </ligand>
</feature>
<feature type="binding site" evidence="13">
    <location>
        <position position="250"/>
    </location>
    <ligand>
        <name>sn-glycerol 3-phosphate</name>
        <dbReference type="ChEBI" id="CHEBI:57597"/>
    </ligand>
</feature>
<keyword evidence="7 13" id="KW-0594">Phospholipid biosynthesis</keyword>
<dbReference type="NCBIfam" id="NF000942">
    <property type="entry name" value="PRK00094.1-4"/>
    <property type="match status" value="1"/>
</dbReference>
<keyword evidence="5 13" id="KW-0520">NAD</keyword>
<dbReference type="STRING" id="525919.Apre_0918"/>
<feature type="binding site" evidence="13">
    <location>
        <position position="10"/>
    </location>
    <ligand>
        <name>NADPH</name>
        <dbReference type="ChEBI" id="CHEBI:57783"/>
    </ligand>
</feature>
<feature type="binding site" evidence="13">
    <location>
        <position position="274"/>
    </location>
    <ligand>
        <name>NADPH</name>
        <dbReference type="ChEBI" id="CHEBI:57783"/>
    </ligand>
</feature>
<feature type="binding site" evidence="13">
    <location>
        <position position="103"/>
    </location>
    <ligand>
        <name>NADPH</name>
        <dbReference type="ChEBI" id="CHEBI:57783"/>
    </ligand>
</feature>
<evidence type="ECO:0000256" key="14">
    <source>
        <dbReference type="PIRSR" id="PIRSR000114-1"/>
    </source>
</evidence>
<dbReference type="GO" id="GO:0141152">
    <property type="term" value="F:glycerol-3-phosphate dehydrogenase (NAD+) activity"/>
    <property type="evidence" value="ECO:0007669"/>
    <property type="project" value="RHEA"/>
</dbReference>
<dbReference type="HAMAP" id="MF_00394">
    <property type="entry name" value="NAD_Glyc3P_dehydrog"/>
    <property type="match status" value="1"/>
</dbReference>
<feature type="domain" description="Glycerol-3-phosphate dehydrogenase NAD-dependent N-terminal" evidence="18">
    <location>
        <begin position="2"/>
        <end position="155"/>
    </location>
</feature>
<keyword evidence="13" id="KW-0963">Cytoplasm</keyword>
<protein>
    <recommendedName>
        <fullName evidence="11 13">Glycerol-3-phosphate dehydrogenase [NAD(P)+]</fullName>
        <ecNumber evidence="10 13">1.1.1.94</ecNumber>
    </recommendedName>
    <alternativeName>
        <fullName evidence="13">NAD(P)(+)-dependent glycerol-3-phosphate dehydrogenase</fullName>
    </alternativeName>
    <alternativeName>
        <fullName evidence="12 13">NAD(P)H-dependent dihydroxyacetone-phosphate reductase</fullName>
    </alternativeName>
</protein>
<dbReference type="RefSeq" id="WP_015777849.1">
    <property type="nucleotide sequence ID" value="NC_013171.1"/>
</dbReference>
<proteinExistence type="inferred from homology"/>
<organism evidence="20 21">
    <name type="scientific">Anaerococcus prevotii (strain ATCC 9321 / DSM 20548 / JCM 6508 / NCTC 11806 / PC1)</name>
    <name type="common">Peptostreptococcus prevotii</name>
    <name type="synonym">Peptococcus prevotii</name>
    <dbReference type="NCBI Taxonomy" id="525919"/>
    <lineage>
        <taxon>Bacteria</taxon>
        <taxon>Bacillati</taxon>
        <taxon>Bacillota</taxon>
        <taxon>Tissierellia</taxon>
        <taxon>Tissierellales</taxon>
        <taxon>Peptoniphilaceae</taxon>
        <taxon>Anaerococcus</taxon>
    </lineage>
</organism>
<dbReference type="FunFam" id="3.40.50.720:FF:000019">
    <property type="entry name" value="Glycerol-3-phosphate dehydrogenase [NAD(P)+]"/>
    <property type="match status" value="1"/>
</dbReference>
<dbReference type="GO" id="GO:0005975">
    <property type="term" value="P:carbohydrate metabolic process"/>
    <property type="evidence" value="ECO:0007669"/>
    <property type="project" value="InterPro"/>
</dbReference>
<feature type="binding site" evidence="13">
    <location>
        <position position="276"/>
    </location>
    <ligand>
        <name>NADPH</name>
        <dbReference type="ChEBI" id="CHEBI:57783"/>
    </ligand>
</feature>
<keyword evidence="2 13" id="KW-0444">Lipid biosynthesis</keyword>
<keyword evidence="13" id="KW-0547">Nucleotide-binding</keyword>
<dbReference type="Pfam" id="PF07479">
    <property type="entry name" value="NAD_Gly3P_dh_C"/>
    <property type="match status" value="1"/>
</dbReference>
<dbReference type="NCBIfam" id="NF000940">
    <property type="entry name" value="PRK00094.1-2"/>
    <property type="match status" value="1"/>
</dbReference>
<feature type="binding site" evidence="16">
    <location>
        <position position="250"/>
    </location>
    <ligand>
        <name>NAD(+)</name>
        <dbReference type="ChEBI" id="CHEBI:57540"/>
    </ligand>
</feature>
<dbReference type="GO" id="GO:0006650">
    <property type="term" value="P:glycerophospholipid metabolic process"/>
    <property type="evidence" value="ECO:0007669"/>
    <property type="project" value="UniProtKB-UniRule"/>
</dbReference>
<evidence type="ECO:0000256" key="4">
    <source>
        <dbReference type="ARBA" id="ARBA00023002"/>
    </source>
</evidence>
<comment type="caution">
    <text evidence="13">Lacks conserved residue(s) required for the propagation of feature annotation.</text>
</comment>
<feature type="binding site" evidence="13">
    <location>
        <position position="251"/>
    </location>
    <ligand>
        <name>sn-glycerol 3-phosphate</name>
        <dbReference type="ChEBI" id="CHEBI:57597"/>
    </ligand>
</feature>
<evidence type="ECO:0000313" key="21">
    <source>
        <dbReference type="Proteomes" id="UP000002294"/>
    </source>
</evidence>
<evidence type="ECO:0000256" key="16">
    <source>
        <dbReference type="PIRSR" id="PIRSR000114-3"/>
    </source>
</evidence>
<dbReference type="Gene3D" id="3.40.50.720">
    <property type="entry name" value="NAD(P)-binding Rossmann-like Domain"/>
    <property type="match status" value="1"/>
</dbReference>
<dbReference type="FunFam" id="1.10.1040.10:FF:000001">
    <property type="entry name" value="Glycerol-3-phosphate dehydrogenase [NAD(P)+]"/>
    <property type="match status" value="1"/>
</dbReference>
<dbReference type="GO" id="GO:0005829">
    <property type="term" value="C:cytosol"/>
    <property type="evidence" value="ECO:0007669"/>
    <property type="project" value="TreeGrafter"/>
</dbReference>
<dbReference type="InterPro" id="IPR036291">
    <property type="entry name" value="NAD(P)-bd_dom_sf"/>
</dbReference>
<comment type="function">
    <text evidence="13">Catalyzes the reduction of the glycolytic intermediate dihydroxyacetone phosphate (DHAP) to sn-glycerol 3-phosphate (G3P), the key precursor for phospholipid synthesis.</text>
</comment>
<comment type="subcellular location">
    <subcellularLocation>
        <location evidence="13">Cytoplasm</location>
    </subcellularLocation>
</comment>
<dbReference type="GO" id="GO:0051287">
    <property type="term" value="F:NAD binding"/>
    <property type="evidence" value="ECO:0007669"/>
    <property type="project" value="InterPro"/>
</dbReference>
<keyword evidence="8 13" id="KW-1208">Phospholipid metabolism</keyword>
<comment type="catalytic activity">
    <reaction evidence="13">
        <text>sn-glycerol 3-phosphate + NAD(+) = dihydroxyacetone phosphate + NADH + H(+)</text>
        <dbReference type="Rhea" id="RHEA:11092"/>
        <dbReference type="ChEBI" id="CHEBI:15378"/>
        <dbReference type="ChEBI" id="CHEBI:57540"/>
        <dbReference type="ChEBI" id="CHEBI:57597"/>
        <dbReference type="ChEBI" id="CHEBI:57642"/>
        <dbReference type="ChEBI" id="CHEBI:57945"/>
        <dbReference type="EC" id="1.1.1.94"/>
    </reaction>
</comment>
<feature type="domain" description="Glycerol-3-phosphate dehydrogenase NAD-dependent C-terminal" evidence="19">
    <location>
        <begin position="175"/>
        <end position="315"/>
    </location>
</feature>
<dbReference type="PROSITE" id="PS00957">
    <property type="entry name" value="NAD_G3PDH"/>
    <property type="match status" value="1"/>
</dbReference>
<evidence type="ECO:0000256" key="11">
    <source>
        <dbReference type="ARBA" id="ARBA00069372"/>
    </source>
</evidence>
<evidence type="ECO:0000256" key="9">
    <source>
        <dbReference type="ARBA" id="ARBA00052716"/>
    </source>
</evidence>
<feature type="binding site" evidence="13">
    <location>
        <position position="239"/>
    </location>
    <ligand>
        <name>sn-glycerol 3-phosphate</name>
        <dbReference type="ChEBI" id="CHEBI:57597"/>
    </ligand>
</feature>
<dbReference type="SUPFAM" id="SSF51735">
    <property type="entry name" value="NAD(P)-binding Rossmann-fold domains"/>
    <property type="match status" value="1"/>
</dbReference>
<feature type="binding site" evidence="15">
    <location>
        <position position="103"/>
    </location>
    <ligand>
        <name>substrate</name>
    </ligand>
</feature>
<dbReference type="Gene3D" id="1.10.1040.10">
    <property type="entry name" value="N-(1-d-carboxylethyl)-l-norvaline Dehydrogenase, domain 2"/>
    <property type="match status" value="1"/>
</dbReference>
<keyword evidence="4 13" id="KW-0560">Oxidoreductase</keyword>
<feature type="binding site" evidence="13">
    <location>
        <position position="135"/>
    </location>
    <ligand>
        <name>NADPH</name>
        <dbReference type="ChEBI" id="CHEBI:57783"/>
    </ligand>
</feature>
<feature type="binding site" evidence="13">
    <location>
        <position position="249"/>
    </location>
    <ligand>
        <name>sn-glycerol 3-phosphate</name>
        <dbReference type="ChEBI" id="CHEBI:57597"/>
    </ligand>
</feature>
<dbReference type="KEGG" id="apr:Apre_0918"/>
<dbReference type="UniPathway" id="UPA00940"/>
<dbReference type="PIRSF" id="PIRSF000114">
    <property type="entry name" value="Glycerol-3-P_dh"/>
    <property type="match status" value="1"/>
</dbReference>
<dbReference type="GO" id="GO:0141153">
    <property type="term" value="F:glycerol-3-phosphate dehydrogenase (NADP+) activity"/>
    <property type="evidence" value="ECO:0007669"/>
    <property type="project" value="RHEA"/>
</dbReference>
<dbReference type="HOGENOM" id="CLU_033449_0_2_9"/>
<comment type="pathway">
    <text evidence="13">Membrane lipid metabolism; glycerophospholipid metabolism.</text>
</comment>
<feature type="binding site" evidence="13">
    <location>
        <position position="11"/>
    </location>
    <ligand>
        <name>NADPH</name>
        <dbReference type="ChEBI" id="CHEBI:57783"/>
    </ligand>
</feature>
<dbReference type="GO" id="GO:0008654">
    <property type="term" value="P:phospholipid biosynthetic process"/>
    <property type="evidence" value="ECO:0007669"/>
    <property type="project" value="UniProtKB-KW"/>
</dbReference>
<evidence type="ECO:0000256" key="1">
    <source>
        <dbReference type="ARBA" id="ARBA00011009"/>
    </source>
</evidence>
<evidence type="ECO:0000259" key="18">
    <source>
        <dbReference type="Pfam" id="PF01210"/>
    </source>
</evidence>
<comment type="similarity">
    <text evidence="1 13 17">Belongs to the NAD-dependent glycerol-3-phosphate dehydrogenase family.</text>
</comment>
<gene>
    <name evidence="13" type="primary">gpsA</name>
    <name evidence="20" type="ordered locus">Apre_0918</name>
</gene>
<feature type="binding site" evidence="15">
    <location>
        <begin position="250"/>
        <end position="251"/>
    </location>
    <ligand>
        <name>substrate</name>
    </ligand>
</feature>
<evidence type="ECO:0000256" key="7">
    <source>
        <dbReference type="ARBA" id="ARBA00023209"/>
    </source>
</evidence>
<feature type="active site" description="Proton acceptor" evidence="13 14">
    <location>
        <position position="186"/>
    </location>
</feature>
<dbReference type="InterPro" id="IPR011128">
    <property type="entry name" value="G3P_DH_NAD-dep_N"/>
</dbReference>
<dbReference type="EC" id="1.1.1.94" evidence="10 13"/>
<feature type="binding site" evidence="16">
    <location>
        <position position="135"/>
    </location>
    <ligand>
        <name>NAD(+)</name>
        <dbReference type="ChEBI" id="CHEBI:57540"/>
    </ligand>
</feature>
<keyword evidence="21" id="KW-1185">Reference proteome</keyword>
<dbReference type="InterPro" id="IPR006109">
    <property type="entry name" value="G3P_DH_NAD-dep_C"/>
</dbReference>
<evidence type="ECO:0000256" key="12">
    <source>
        <dbReference type="ARBA" id="ARBA00080511"/>
    </source>
</evidence>
<dbReference type="eggNOG" id="COG0240">
    <property type="taxonomic scope" value="Bacteria"/>
</dbReference>
<feature type="binding site" evidence="13">
    <location>
        <position position="47"/>
    </location>
    <ligand>
        <name>NADPH</name>
        <dbReference type="ChEBI" id="CHEBI:57783"/>
    </ligand>
</feature>
<feature type="binding site" evidence="13">
    <location>
        <position position="103"/>
    </location>
    <ligand>
        <name>sn-glycerol 3-phosphate</name>
        <dbReference type="ChEBI" id="CHEBI:57597"/>
    </ligand>
</feature>
<dbReference type="PANTHER" id="PTHR11728">
    <property type="entry name" value="GLYCEROL-3-PHOSPHATE DEHYDROGENASE"/>
    <property type="match status" value="1"/>
</dbReference>
<feature type="binding site" evidence="13">
    <location>
        <position position="131"/>
    </location>
    <ligand>
        <name>sn-glycerol 3-phosphate</name>
        <dbReference type="ChEBI" id="CHEBI:57597"/>
    </ligand>
</feature>
<evidence type="ECO:0000256" key="5">
    <source>
        <dbReference type="ARBA" id="ARBA00023027"/>
    </source>
</evidence>
<feature type="binding site" evidence="13">
    <location>
        <position position="186"/>
    </location>
    <ligand>
        <name>sn-glycerol 3-phosphate</name>
        <dbReference type="ChEBI" id="CHEBI:57597"/>
    </ligand>
</feature>
<comment type="catalytic activity">
    <reaction evidence="9">
        <text>sn-glycerol 3-phosphate + NADP(+) = dihydroxyacetone phosphate + NADPH + H(+)</text>
        <dbReference type="Rhea" id="RHEA:11096"/>
        <dbReference type="ChEBI" id="CHEBI:15378"/>
        <dbReference type="ChEBI" id="CHEBI:57597"/>
        <dbReference type="ChEBI" id="CHEBI:57642"/>
        <dbReference type="ChEBI" id="CHEBI:57783"/>
        <dbReference type="ChEBI" id="CHEBI:58349"/>
        <dbReference type="EC" id="1.1.1.94"/>
    </reaction>
    <physiologicalReaction direction="right-to-left" evidence="9">
        <dbReference type="Rhea" id="RHEA:11098"/>
    </physiologicalReaction>
</comment>
<dbReference type="PANTHER" id="PTHR11728:SF1">
    <property type="entry name" value="GLYCEROL-3-PHOSPHATE DEHYDROGENASE [NAD(+)] 2, CHLOROPLASTIC"/>
    <property type="match status" value="1"/>
</dbReference>
<evidence type="ECO:0000256" key="8">
    <source>
        <dbReference type="ARBA" id="ARBA00023264"/>
    </source>
</evidence>
<dbReference type="AlphaFoldDB" id="C7RHI5"/>
<dbReference type="GO" id="GO:0046168">
    <property type="term" value="P:glycerol-3-phosphate catabolic process"/>
    <property type="evidence" value="ECO:0007669"/>
    <property type="project" value="InterPro"/>
</dbReference>
<dbReference type="Pfam" id="PF01210">
    <property type="entry name" value="NAD_Gly3P_dh_N"/>
    <property type="match status" value="1"/>
</dbReference>
<evidence type="ECO:0000256" key="2">
    <source>
        <dbReference type="ARBA" id="ARBA00022516"/>
    </source>
</evidence>
<evidence type="ECO:0000256" key="6">
    <source>
        <dbReference type="ARBA" id="ARBA00023098"/>
    </source>
</evidence>
<evidence type="ECO:0000256" key="3">
    <source>
        <dbReference type="ARBA" id="ARBA00022857"/>
    </source>
</evidence>
<reference evidence="20 21" key="1">
    <citation type="journal article" date="2009" name="Stand. Genomic Sci.">
        <title>Complete genome sequence of Anaerococcus prevotii type strain (PC1).</title>
        <authorList>
            <person name="Labutti K."/>
            <person name="Pukall R."/>
            <person name="Steenblock K."/>
            <person name="Glavina Del Rio T."/>
            <person name="Tice H."/>
            <person name="Copeland A."/>
            <person name="Cheng J.F."/>
            <person name="Lucas S."/>
            <person name="Chen F."/>
            <person name="Nolan M."/>
            <person name="Bruce D."/>
            <person name="Goodwin L."/>
            <person name="Pitluck S."/>
            <person name="Ivanova N."/>
            <person name="Mavromatis K."/>
            <person name="Ovchinnikova G."/>
            <person name="Pati A."/>
            <person name="Chen A."/>
            <person name="Palaniappan K."/>
            <person name="Land M."/>
            <person name="Hauser L."/>
            <person name="Chang Y.J."/>
            <person name="Jeffries C.D."/>
            <person name="Chain P."/>
            <person name="Saunders E."/>
            <person name="Brettin T."/>
            <person name="Detter J.C."/>
            <person name="Han C."/>
            <person name="Goker M."/>
            <person name="Bristow J."/>
            <person name="Eisen J.A."/>
            <person name="Markowitz V."/>
            <person name="Hugenholtz P."/>
            <person name="Kyrpides N.C."/>
            <person name="Klenk H.P."/>
            <person name="Lapidus A."/>
        </authorList>
    </citation>
    <scope>NUCLEOTIDE SEQUENCE [LARGE SCALE GENOMIC DNA]</scope>
    <source>
        <strain evidence="21">ATCC 9321 / DSM 20548 / JCM 6508 / NCTC 11806 / PC1</strain>
    </source>
</reference>
<evidence type="ECO:0000256" key="15">
    <source>
        <dbReference type="PIRSR" id="PIRSR000114-2"/>
    </source>
</evidence>
<dbReference type="EMBL" id="CP001708">
    <property type="protein sequence ID" value="ACV28946.1"/>
    <property type="molecule type" value="Genomic_DNA"/>
</dbReference>
<evidence type="ECO:0000256" key="17">
    <source>
        <dbReference type="RuleBase" id="RU000437"/>
    </source>
</evidence>
<name>C7RHI5_ANAPD</name>
<keyword evidence="6 13" id="KW-0443">Lipid metabolism</keyword>
<dbReference type="SUPFAM" id="SSF48179">
    <property type="entry name" value="6-phosphogluconate dehydrogenase C-terminal domain-like"/>
    <property type="match status" value="1"/>
</dbReference>
<evidence type="ECO:0000256" key="13">
    <source>
        <dbReference type="HAMAP-Rule" id="MF_00394"/>
    </source>
</evidence>
<keyword evidence="3 13" id="KW-0521">NADP</keyword>
<dbReference type="InterPro" id="IPR013328">
    <property type="entry name" value="6PGD_dom2"/>
</dbReference>
<dbReference type="InterPro" id="IPR008927">
    <property type="entry name" value="6-PGluconate_DH-like_C_sf"/>
</dbReference>